<dbReference type="OrthoDB" id="6398207at2"/>
<reference evidence="4 5" key="2">
    <citation type="journal article" date="2010" name="Stand. Genomic Sci.">
        <title>Complete genome sequence of Syntrophothermus lipocalidus type strain (TGB-C1).</title>
        <authorList>
            <person name="Djao O.D."/>
            <person name="Zhang X."/>
            <person name="Lucas S."/>
            <person name="Lapidus A."/>
            <person name="Del Rio T.G."/>
            <person name="Nolan M."/>
            <person name="Tice H."/>
            <person name="Cheng J.F."/>
            <person name="Han C."/>
            <person name="Tapia R."/>
            <person name="Goodwin L."/>
            <person name="Pitluck S."/>
            <person name="Liolios K."/>
            <person name="Ivanova N."/>
            <person name="Mavromatis K."/>
            <person name="Mikhailova N."/>
            <person name="Ovchinnikova G."/>
            <person name="Pati A."/>
            <person name="Brambilla E."/>
            <person name="Chen A."/>
            <person name="Palaniappan K."/>
            <person name="Land M."/>
            <person name="Hauser L."/>
            <person name="Chang Y.J."/>
            <person name="Jeffries C.D."/>
            <person name="Rohde M."/>
            <person name="Sikorski J."/>
            <person name="Spring S."/>
            <person name="Goker M."/>
            <person name="Detter J.C."/>
            <person name="Woyke T."/>
            <person name="Bristow J."/>
            <person name="Eisen J.A."/>
            <person name="Markowitz V."/>
            <person name="Hugenholtz P."/>
            <person name="Kyrpides N.C."/>
            <person name="Klenk H.P."/>
        </authorList>
    </citation>
    <scope>NUCLEOTIDE SEQUENCE [LARGE SCALE GENOMIC DNA]</scope>
    <source>
        <strain evidence="5">DSM 12680 / TGB-C1</strain>
    </source>
</reference>
<dbReference type="Gene3D" id="3.40.50.360">
    <property type="match status" value="1"/>
</dbReference>
<keyword evidence="2" id="KW-0288">FMN</keyword>
<keyword evidence="5" id="KW-1185">Reference proteome</keyword>
<dbReference type="PANTHER" id="PTHR43278">
    <property type="entry name" value="NAD(P)H-DEPENDENT FMN-CONTAINING OXIDOREDUCTASE YWQN-RELATED"/>
    <property type="match status" value="1"/>
</dbReference>
<dbReference type="HOGENOM" id="CLU_050993_3_0_9"/>
<dbReference type="Pfam" id="PF03358">
    <property type="entry name" value="FMN_red"/>
    <property type="match status" value="1"/>
</dbReference>
<name>D7CNU7_SYNLT</name>
<protein>
    <submittedName>
        <fullName evidence="4">NADPH-dependent FMN reductase</fullName>
    </submittedName>
</protein>
<dbReference type="Proteomes" id="UP000000378">
    <property type="component" value="Chromosome"/>
</dbReference>
<dbReference type="SUPFAM" id="SSF52218">
    <property type="entry name" value="Flavoproteins"/>
    <property type="match status" value="1"/>
</dbReference>
<dbReference type="InterPro" id="IPR051796">
    <property type="entry name" value="ISF_SsuE-like"/>
</dbReference>
<keyword evidence="1" id="KW-0285">Flavoprotein</keyword>
<accession>D7CNU7</accession>
<dbReference type="eggNOG" id="COG0655">
    <property type="taxonomic scope" value="Bacteria"/>
</dbReference>
<dbReference type="InterPro" id="IPR029039">
    <property type="entry name" value="Flavoprotein-like_sf"/>
</dbReference>
<proteinExistence type="predicted"/>
<dbReference type="KEGG" id="slp:Slip_1623"/>
<evidence type="ECO:0000259" key="3">
    <source>
        <dbReference type="Pfam" id="PF03358"/>
    </source>
</evidence>
<dbReference type="EMBL" id="CP002048">
    <property type="protein sequence ID" value="ADI02382.1"/>
    <property type="molecule type" value="Genomic_DNA"/>
</dbReference>
<evidence type="ECO:0000256" key="2">
    <source>
        <dbReference type="ARBA" id="ARBA00022643"/>
    </source>
</evidence>
<evidence type="ECO:0000313" key="4">
    <source>
        <dbReference type="EMBL" id="ADI02382.1"/>
    </source>
</evidence>
<sequence length="205" mass="22262">MSDVFIIALNGSPNKNGNTAFMLNTALATCREMGARTEMIHCQEALKGIRNKFCVNCEVPCSGKCGRGKPLETAFELLRQADGLLIGSPVYFGTVSAQLKAFWDKSRFLRNEKALLNVPGGAVAVGASRFGGQETTIRAIHDLMLVQGMLVLGDGYWEYDCGHQGAAAQRPAQTDDNGLQRTVILAKRLVEVARATRSIRTKTAR</sequence>
<dbReference type="InterPro" id="IPR005025">
    <property type="entry name" value="FMN_Rdtase-like_dom"/>
</dbReference>
<evidence type="ECO:0000256" key="1">
    <source>
        <dbReference type="ARBA" id="ARBA00022630"/>
    </source>
</evidence>
<dbReference type="GO" id="GO:0016491">
    <property type="term" value="F:oxidoreductase activity"/>
    <property type="evidence" value="ECO:0007669"/>
    <property type="project" value="InterPro"/>
</dbReference>
<gene>
    <name evidence="4" type="ordered locus">Slip_1623</name>
</gene>
<dbReference type="PANTHER" id="PTHR43278:SF1">
    <property type="entry name" value="IRON-SULFUR FLAVOPROTEIN MJ1083"/>
    <property type="match status" value="1"/>
</dbReference>
<reference evidence="5" key="1">
    <citation type="journal article" date="2010" name="Stand. Genomic Sci.">
        <title>Complete genome sequence of Syntrophothermus lipocalidus type strain (TGB-C1T).</title>
        <authorList>
            <consortium name="US DOE Joint Genome Institute (JGI-PGF)"/>
            <person name="Djao O."/>
            <person name="Zhang X."/>
            <person name="Lucas S."/>
            <person name="Lapidus A."/>
            <person name="Glavina Del Rio T."/>
            <person name="Nolan M."/>
            <person name="Tice H."/>
            <person name="Cheng J."/>
            <person name="Han C."/>
            <person name="Tapia R."/>
            <person name="Goodwin L."/>
            <person name="Pitluck S."/>
            <person name="Liolios K."/>
            <person name="Ivanova N."/>
            <person name="Mavromatis K."/>
            <person name="Mikhailova N."/>
            <person name="Ovchinnikova G."/>
            <person name="Pati A."/>
            <person name="Brambilla E."/>
            <person name="Chen A."/>
            <person name="Palaniappan K."/>
            <person name="Land M."/>
            <person name="Hauser L."/>
            <person name="Chang Y."/>
            <person name="Jeffries C."/>
            <person name="Rohde M."/>
            <person name="Sikorski J."/>
            <person name="Spring S."/>
            <person name="Goker M."/>
            <person name="Detter J."/>
            <person name="Woyke T."/>
            <person name="Bristow J."/>
            <person name="Eisen J."/>
            <person name="Markowitz V."/>
            <person name="Hugenholtz P."/>
            <person name="Kyrpides N."/>
            <person name="Klenk H."/>
        </authorList>
    </citation>
    <scope>NUCLEOTIDE SEQUENCE [LARGE SCALE GENOMIC DNA]</scope>
    <source>
        <strain evidence="5">DSM 12680 / TGB-C1</strain>
    </source>
</reference>
<dbReference type="AlphaFoldDB" id="D7CNU7"/>
<evidence type="ECO:0000313" key="5">
    <source>
        <dbReference type="Proteomes" id="UP000000378"/>
    </source>
</evidence>
<feature type="domain" description="NADPH-dependent FMN reductase-like" evidence="3">
    <location>
        <begin position="6"/>
        <end position="160"/>
    </location>
</feature>
<dbReference type="STRING" id="643648.Slip_1623"/>
<organism evidence="4 5">
    <name type="scientific">Syntrophothermus lipocalidus (strain DSM 12680 / TGB-C1)</name>
    <dbReference type="NCBI Taxonomy" id="643648"/>
    <lineage>
        <taxon>Bacteria</taxon>
        <taxon>Bacillati</taxon>
        <taxon>Bacillota</taxon>
        <taxon>Clostridia</taxon>
        <taxon>Eubacteriales</taxon>
        <taxon>Syntrophomonadaceae</taxon>
        <taxon>Syntrophothermus</taxon>
    </lineage>
</organism>
<dbReference type="RefSeq" id="WP_013175784.1">
    <property type="nucleotide sequence ID" value="NC_014220.1"/>
</dbReference>